<dbReference type="InterPro" id="IPR016195">
    <property type="entry name" value="Pol/histidinol_Pase-like"/>
</dbReference>
<evidence type="ECO:0000313" key="2">
    <source>
        <dbReference type="EMBL" id="CAI9939442.1"/>
    </source>
</evidence>
<dbReference type="Gene3D" id="3.20.20.140">
    <property type="entry name" value="Metal-dependent hydrolases"/>
    <property type="match status" value="1"/>
</dbReference>
<dbReference type="SUPFAM" id="SSF89550">
    <property type="entry name" value="PHP domain-like"/>
    <property type="match status" value="1"/>
</dbReference>
<dbReference type="PANTHER" id="PTHR42924:SF3">
    <property type="entry name" value="POLYMERASE_HISTIDINOL PHOSPHATASE N-TERMINAL DOMAIN-CONTAINING PROTEIN"/>
    <property type="match status" value="1"/>
</dbReference>
<comment type="caution">
    <text evidence="2">The sequence shown here is derived from an EMBL/GenBank/DDBJ whole genome shotgun (WGS) entry which is preliminary data.</text>
</comment>
<proteinExistence type="predicted"/>
<dbReference type="GO" id="GO:0004534">
    <property type="term" value="F:5'-3' RNA exonuclease activity"/>
    <property type="evidence" value="ECO:0007669"/>
    <property type="project" value="TreeGrafter"/>
</dbReference>
<feature type="domain" description="Polymerase/histidinol phosphatase N-terminal" evidence="1">
    <location>
        <begin position="3"/>
        <end position="68"/>
    </location>
</feature>
<dbReference type="EMBL" id="CATOUU010000664">
    <property type="protein sequence ID" value="CAI9939442.1"/>
    <property type="molecule type" value="Genomic_DNA"/>
</dbReference>
<dbReference type="SMART" id="SM00481">
    <property type="entry name" value="POLIIIAc"/>
    <property type="match status" value="1"/>
</dbReference>
<dbReference type="Pfam" id="PF02811">
    <property type="entry name" value="PHP"/>
    <property type="match status" value="1"/>
</dbReference>
<gene>
    <name evidence="3" type="ORF">HINF_LOCUS22633</name>
    <name evidence="2" type="ORF">HINF_LOCUS27087</name>
</gene>
<dbReference type="Proteomes" id="UP001642409">
    <property type="component" value="Unassembled WGS sequence"/>
</dbReference>
<organism evidence="2">
    <name type="scientific">Hexamita inflata</name>
    <dbReference type="NCBI Taxonomy" id="28002"/>
    <lineage>
        <taxon>Eukaryota</taxon>
        <taxon>Metamonada</taxon>
        <taxon>Diplomonadida</taxon>
        <taxon>Hexamitidae</taxon>
        <taxon>Hexamitinae</taxon>
        <taxon>Hexamita</taxon>
    </lineage>
</organism>
<keyword evidence="4" id="KW-1185">Reference proteome</keyword>
<dbReference type="EMBL" id="CAXDID020000063">
    <property type="protein sequence ID" value="CAL6011255.1"/>
    <property type="molecule type" value="Genomic_DNA"/>
</dbReference>
<dbReference type="PANTHER" id="PTHR42924">
    <property type="entry name" value="EXONUCLEASE"/>
    <property type="match status" value="1"/>
</dbReference>
<reference evidence="2" key="1">
    <citation type="submission" date="2023-06" db="EMBL/GenBank/DDBJ databases">
        <authorList>
            <person name="Kurt Z."/>
        </authorList>
    </citation>
    <scope>NUCLEOTIDE SEQUENCE</scope>
</reference>
<evidence type="ECO:0000313" key="3">
    <source>
        <dbReference type="EMBL" id="CAL6011255.1"/>
    </source>
</evidence>
<dbReference type="InterPro" id="IPR004013">
    <property type="entry name" value="PHP_dom"/>
</dbReference>
<dbReference type="InterPro" id="IPR052018">
    <property type="entry name" value="PHP_domain"/>
</dbReference>
<sequence>MKLDLHMHTTCSDGDTSPLDLLHMCRDVGLNLISITDHDTLDAYLQLFSEPIPTNMLLMPGVELTVCSDVDGSKHHLLVYFPLLTRGDQALINNNLINKIQLNQQYTQQFLNYANYLSVQRIQQLTANYYWAQNYFQKLNEVYSLNLDFIDFCSVSKINIINKTSENVIGRPLIAKYLTMKGIVANSSDAFKKYLSDSSPAYQALPKTSLEDNIKQVKKIGGVCFLAHPGIWGYTEEQVQKHIKSALEAGLDGIEKYHSQQTYDCEGVVSRGSDFHGLSVKADTFLNVTKGNLTETEEKALIDRLFGQK</sequence>
<name>A0AA86PJI1_9EUKA</name>
<dbReference type="AlphaFoldDB" id="A0AA86PJI1"/>
<evidence type="ECO:0000259" key="1">
    <source>
        <dbReference type="SMART" id="SM00481"/>
    </source>
</evidence>
<protein>
    <submittedName>
        <fullName evidence="2">Metal-dependent phosphoesterase</fullName>
    </submittedName>
    <submittedName>
        <fullName evidence="3">Metal-dependent_phosphoesterase</fullName>
    </submittedName>
</protein>
<dbReference type="GO" id="GO:0035312">
    <property type="term" value="F:5'-3' DNA exonuclease activity"/>
    <property type="evidence" value="ECO:0007669"/>
    <property type="project" value="TreeGrafter"/>
</dbReference>
<dbReference type="Gene3D" id="1.10.150.650">
    <property type="match status" value="1"/>
</dbReference>
<dbReference type="InterPro" id="IPR003141">
    <property type="entry name" value="Pol/His_phosphatase_N"/>
</dbReference>
<accession>A0AA86PJI1</accession>
<reference evidence="3 4" key="2">
    <citation type="submission" date="2024-07" db="EMBL/GenBank/DDBJ databases">
        <authorList>
            <person name="Akdeniz Z."/>
        </authorList>
    </citation>
    <scope>NUCLEOTIDE SEQUENCE [LARGE SCALE GENOMIC DNA]</scope>
</reference>
<evidence type="ECO:0000313" key="4">
    <source>
        <dbReference type="Proteomes" id="UP001642409"/>
    </source>
</evidence>